<dbReference type="Pfam" id="PF07715">
    <property type="entry name" value="Plug"/>
    <property type="match status" value="1"/>
</dbReference>
<dbReference type="Gene3D" id="2.170.130.10">
    <property type="entry name" value="TonB-dependent receptor, plug domain"/>
    <property type="match status" value="1"/>
</dbReference>
<dbReference type="SUPFAM" id="SSF56935">
    <property type="entry name" value="Porins"/>
    <property type="match status" value="1"/>
</dbReference>
<dbReference type="InterPro" id="IPR012910">
    <property type="entry name" value="Plug_dom"/>
</dbReference>
<gene>
    <name evidence="3" type="ORF">EZS27_030966</name>
</gene>
<keyword evidence="1" id="KW-0732">Signal</keyword>
<reference evidence="3" key="1">
    <citation type="submission" date="2019-03" db="EMBL/GenBank/DDBJ databases">
        <title>Single cell metagenomics reveals metabolic interactions within the superorganism composed of flagellate Streblomastix strix and complex community of Bacteroidetes bacteria on its surface.</title>
        <authorList>
            <person name="Treitli S.C."/>
            <person name="Kolisko M."/>
            <person name="Husnik F."/>
            <person name="Keeling P."/>
            <person name="Hampl V."/>
        </authorList>
    </citation>
    <scope>NUCLEOTIDE SEQUENCE</scope>
    <source>
        <strain evidence="3">STM</strain>
    </source>
</reference>
<keyword evidence="3" id="KW-0675">Receptor</keyword>
<dbReference type="InterPro" id="IPR008969">
    <property type="entry name" value="CarboxyPept-like_regulatory"/>
</dbReference>
<dbReference type="GO" id="GO:0044718">
    <property type="term" value="P:siderophore transmembrane transport"/>
    <property type="evidence" value="ECO:0007669"/>
    <property type="project" value="TreeGrafter"/>
</dbReference>
<dbReference type="AlphaFoldDB" id="A0A5J4QBQ8"/>
<dbReference type="InterPro" id="IPR039426">
    <property type="entry name" value="TonB-dep_rcpt-like"/>
</dbReference>
<organism evidence="3">
    <name type="scientific">termite gut metagenome</name>
    <dbReference type="NCBI Taxonomy" id="433724"/>
    <lineage>
        <taxon>unclassified sequences</taxon>
        <taxon>metagenomes</taxon>
        <taxon>organismal metagenomes</taxon>
    </lineage>
</organism>
<proteinExistence type="predicted"/>
<dbReference type="NCBIfam" id="TIGR04056">
    <property type="entry name" value="OMP_RagA_SusC"/>
    <property type="match status" value="1"/>
</dbReference>
<comment type="caution">
    <text evidence="3">The sequence shown here is derived from an EMBL/GenBank/DDBJ whole genome shotgun (WGS) entry which is preliminary data.</text>
</comment>
<dbReference type="InterPro" id="IPR037066">
    <property type="entry name" value="Plug_dom_sf"/>
</dbReference>
<dbReference type="EMBL" id="SNRY01003993">
    <property type="protein sequence ID" value="KAA6319097.1"/>
    <property type="molecule type" value="Genomic_DNA"/>
</dbReference>
<dbReference type="InterPro" id="IPR023996">
    <property type="entry name" value="TonB-dep_OMP_SusC/RagA"/>
</dbReference>
<dbReference type="GO" id="GO:0015344">
    <property type="term" value="F:siderophore uptake transmembrane transporter activity"/>
    <property type="evidence" value="ECO:0007669"/>
    <property type="project" value="TreeGrafter"/>
</dbReference>
<dbReference type="Pfam" id="PF13715">
    <property type="entry name" value="CarbopepD_reg_2"/>
    <property type="match status" value="1"/>
</dbReference>
<dbReference type="PROSITE" id="PS52016">
    <property type="entry name" value="TONB_DEPENDENT_REC_3"/>
    <property type="match status" value="1"/>
</dbReference>
<sequence length="383" mass="41581">MTKRLFYIRDKVQTYFLLAAIFVGSPVFSQTAKSGDIKGVVRDNTAPVIGAVIMLVGQQSGTVSDENGRFSLNIKSFPITLSVSFLGYKTTEQKIDNPTSSLQILLEENTKLLNEVVIVGYGTQRRRELTGAVSSVSKQALEQPTTSINELLSGNIAGLNVSQNSGQPGEGASIRIRGGNSIYASNEPLYVIDGFIFFSEKNATQAGVSGIDGSLNPLAAISPADIESIEILKDVSAKAIYGSRGANGVILVTTKKGKRGKNIINYQYTIGVDKPARKLDLLNAKQWLDIQKTYFNNKPSMYYTPEELAQFDKGTNWQDAVLQTGGSQTHELSISGGDDQTRYLLSGNYTNQEGIILNSGYERFSGRLNLDKELFSNLTAGVT</sequence>
<feature type="domain" description="TonB-dependent receptor plug" evidence="2">
    <location>
        <begin position="126"/>
        <end position="249"/>
    </location>
</feature>
<dbReference type="Gene3D" id="2.60.40.1120">
    <property type="entry name" value="Carboxypeptidase-like, regulatory domain"/>
    <property type="match status" value="1"/>
</dbReference>
<feature type="non-terminal residue" evidence="3">
    <location>
        <position position="383"/>
    </location>
</feature>
<protein>
    <submittedName>
        <fullName evidence="3">TonB-dependent receptor SusC</fullName>
    </submittedName>
</protein>
<evidence type="ECO:0000313" key="3">
    <source>
        <dbReference type="EMBL" id="KAA6319097.1"/>
    </source>
</evidence>
<dbReference type="InterPro" id="IPR023997">
    <property type="entry name" value="TonB-dep_OMP_SusC/RagA_CS"/>
</dbReference>
<evidence type="ECO:0000259" key="2">
    <source>
        <dbReference type="Pfam" id="PF07715"/>
    </source>
</evidence>
<dbReference type="SUPFAM" id="SSF49464">
    <property type="entry name" value="Carboxypeptidase regulatory domain-like"/>
    <property type="match status" value="1"/>
</dbReference>
<evidence type="ECO:0000256" key="1">
    <source>
        <dbReference type="ARBA" id="ARBA00022729"/>
    </source>
</evidence>
<dbReference type="PANTHER" id="PTHR30069:SF29">
    <property type="entry name" value="HEMOGLOBIN AND HEMOGLOBIN-HAPTOGLOBIN-BINDING PROTEIN 1-RELATED"/>
    <property type="match status" value="1"/>
</dbReference>
<accession>A0A5J4QBQ8</accession>
<name>A0A5J4QBQ8_9ZZZZ</name>
<dbReference type="NCBIfam" id="TIGR04057">
    <property type="entry name" value="SusC_RagA_signa"/>
    <property type="match status" value="1"/>
</dbReference>
<dbReference type="PANTHER" id="PTHR30069">
    <property type="entry name" value="TONB-DEPENDENT OUTER MEMBRANE RECEPTOR"/>
    <property type="match status" value="1"/>
</dbReference>